<dbReference type="PANTHER" id="PTHR34105:SF1">
    <property type="entry name" value="PROLINE-, GLUTAMIC ACID- AND LEUCINE-RICH PROTEIN 1"/>
    <property type="match status" value="1"/>
</dbReference>
<proteinExistence type="inferred from homology"/>
<dbReference type="OrthoDB" id="20900at2759"/>
<evidence type="ECO:0000256" key="3">
    <source>
        <dbReference type="ARBA" id="ARBA00023242"/>
    </source>
</evidence>
<feature type="compositionally biased region" description="Polar residues" evidence="4">
    <location>
        <begin position="761"/>
        <end position="775"/>
    </location>
</feature>
<reference evidence="6" key="1">
    <citation type="submission" date="2020-08" db="EMBL/GenBank/DDBJ databases">
        <title>Genome sequencing and assembly of the red palm weevil Rhynchophorus ferrugineus.</title>
        <authorList>
            <person name="Dias G.B."/>
            <person name="Bergman C.M."/>
            <person name="Manee M."/>
        </authorList>
    </citation>
    <scope>NUCLEOTIDE SEQUENCE</scope>
    <source>
        <strain evidence="6">AA-2017</strain>
        <tissue evidence="6">Whole larva</tissue>
    </source>
</reference>
<dbReference type="AlphaFoldDB" id="A0A834IIN3"/>
<dbReference type="Pfam" id="PF08167">
    <property type="entry name" value="RIX1"/>
    <property type="match status" value="1"/>
</dbReference>
<organism evidence="6 7">
    <name type="scientific">Rhynchophorus ferrugineus</name>
    <name type="common">Red palm weevil</name>
    <name type="synonym">Curculio ferrugineus</name>
    <dbReference type="NCBI Taxonomy" id="354439"/>
    <lineage>
        <taxon>Eukaryota</taxon>
        <taxon>Metazoa</taxon>
        <taxon>Ecdysozoa</taxon>
        <taxon>Arthropoda</taxon>
        <taxon>Hexapoda</taxon>
        <taxon>Insecta</taxon>
        <taxon>Pterygota</taxon>
        <taxon>Neoptera</taxon>
        <taxon>Endopterygota</taxon>
        <taxon>Coleoptera</taxon>
        <taxon>Polyphaga</taxon>
        <taxon>Cucujiformia</taxon>
        <taxon>Curculionidae</taxon>
        <taxon>Dryophthorinae</taxon>
        <taxon>Rhynchophorus</taxon>
    </lineage>
</organism>
<comment type="caution">
    <text evidence="6">The sequence shown here is derived from an EMBL/GenBank/DDBJ whole genome shotgun (WGS) entry which is preliminary data.</text>
</comment>
<comment type="subcellular location">
    <subcellularLocation>
        <location evidence="1">Nucleus</location>
    </subcellularLocation>
</comment>
<feature type="compositionally biased region" description="Basic and acidic residues" evidence="4">
    <location>
        <begin position="703"/>
        <end position="726"/>
    </location>
</feature>
<dbReference type="Proteomes" id="UP000625711">
    <property type="component" value="Unassembled WGS sequence"/>
</dbReference>
<dbReference type="InterPro" id="IPR012583">
    <property type="entry name" value="RIX1_N"/>
</dbReference>
<evidence type="ECO:0000256" key="1">
    <source>
        <dbReference type="ARBA" id="ARBA00004123"/>
    </source>
</evidence>
<dbReference type="GO" id="GO:0006364">
    <property type="term" value="P:rRNA processing"/>
    <property type="evidence" value="ECO:0007669"/>
    <property type="project" value="TreeGrafter"/>
</dbReference>
<feature type="region of interest" description="Disordered" evidence="4">
    <location>
        <begin position="669"/>
        <end position="837"/>
    </location>
</feature>
<dbReference type="EMBL" id="JAACXV010000396">
    <property type="protein sequence ID" value="KAF7278573.1"/>
    <property type="molecule type" value="Genomic_DNA"/>
</dbReference>
<dbReference type="GO" id="GO:0005634">
    <property type="term" value="C:nucleus"/>
    <property type="evidence" value="ECO:0007669"/>
    <property type="project" value="UniProtKB-SubCell"/>
</dbReference>
<dbReference type="SUPFAM" id="SSF48371">
    <property type="entry name" value="ARM repeat"/>
    <property type="match status" value="1"/>
</dbReference>
<feature type="compositionally biased region" description="Basic and acidic residues" evidence="4">
    <location>
        <begin position="813"/>
        <end position="836"/>
    </location>
</feature>
<feature type="compositionally biased region" description="Acidic residues" evidence="4">
    <location>
        <begin position="688"/>
        <end position="697"/>
    </location>
</feature>
<name>A0A834IIN3_RHYFE</name>
<dbReference type="PANTHER" id="PTHR34105">
    <property type="entry name" value="PROLINE-, GLUTAMIC ACID- AND LEUCINE-RICH PROTEIN 1"/>
    <property type="match status" value="1"/>
</dbReference>
<dbReference type="InterPro" id="IPR016024">
    <property type="entry name" value="ARM-type_fold"/>
</dbReference>
<feature type="compositionally biased region" description="Basic and acidic residues" evidence="4">
    <location>
        <begin position="776"/>
        <end position="791"/>
    </location>
</feature>
<evidence type="ECO:0000256" key="2">
    <source>
        <dbReference type="ARBA" id="ARBA00010511"/>
    </source>
</evidence>
<comment type="similarity">
    <text evidence="2">Belongs to the RIX1/PELP1 family.</text>
</comment>
<evidence type="ECO:0000313" key="7">
    <source>
        <dbReference type="Proteomes" id="UP000625711"/>
    </source>
</evidence>
<protein>
    <recommendedName>
        <fullName evidence="5">Pre-rRNA-processing protein RIX1 N-terminal domain-containing protein</fullName>
    </recommendedName>
</protein>
<evidence type="ECO:0000256" key="4">
    <source>
        <dbReference type="SAM" id="MobiDB-lite"/>
    </source>
</evidence>
<sequence length="877" mass="99673">MLDTVQIEDAFSYHNNKRNIVSIILNLNLQHEENELAIINVINKYLNNSKQCREGLEFLDLLIKNVRASVIQENALNWVNHCLIKYSDDILKELRLRVLGRIVEVSHTESDFSKKFASDYLSKIFESCITTSNVNVYECVTALKTLTICMKCYPNWFGTHRVKIEKFLVQFLDSDCDNLVLNAALAFHILQQTGSAGSNSINYKVHFSENFSKLCRTANSLFDIWFKNETEQYTNENSNEVYEFHNDSRQNAKAELDITSRRICNVLKFIKIMIKTSFPAAKETKPKDLIYLVRRGLAFHNCISNTEKQSLVSNHSASLLNQIQISLLNLLRLCIIWYGTNILPFSYTISKILIDNVELLHKCNCLKFNSLYQESTYKALQDWFPIARSSFHPQFQSQFLACILKDIVPVKPQVTLTISESETGKKSQKAKRKAVAEKIISSNKKGYQTESSTLYAKHCECITTKLVLKSLKKLIVFTNLKITSSEIERLYAALFETLTNIQLSQPIHPYTDPNCQVCIYDVLISLFSQETLNPLPPLQASLDILNIGLNGKNKHIVDICESGLRFIELLCQPACPSLYFGAVKRVEDECFNGDHYENGMEFEDVYGDFDVNIMSTNTEVSSKDVLNSKNYDEYYDVNQPESEHSFVEENLNNKNPNADGVNFEEVSADTNTDNIKQHKPTVTAPSEDGNEILEEGDMVNYDSKAEKDNPQHKASGVEKDTNKVDSVKSSATKESNIDENIEKVGNEEINSPRSQADDANNKPLNNSNGTVLNQPNEERDHDKDLGDKFEECSSYSDKAASGKTNVEDEDKDLGDKFEEKFERGSEANTHPDEPVAKRAKLQYEEDLGDTFVEGCEDEDNLDSFSQEDSFIDEVKGY</sequence>
<keyword evidence="7" id="KW-1185">Reference proteome</keyword>
<evidence type="ECO:0000313" key="6">
    <source>
        <dbReference type="EMBL" id="KAF7278573.1"/>
    </source>
</evidence>
<keyword evidence="3" id="KW-0539">Nucleus</keyword>
<gene>
    <name evidence="6" type="ORF">GWI33_008195</name>
</gene>
<accession>A0A834IIN3</accession>
<feature type="domain" description="Pre-rRNA-processing protein RIX1 N-terminal" evidence="5">
    <location>
        <begin position="38"/>
        <end position="178"/>
    </location>
</feature>
<evidence type="ECO:0000259" key="5">
    <source>
        <dbReference type="Pfam" id="PF08167"/>
    </source>
</evidence>